<reference evidence="1 2" key="2">
    <citation type="journal article" date="2022" name="Mol. Ecol. Resour.">
        <title>The genomes of chicory, endive, great burdock and yacon provide insights into Asteraceae paleo-polyploidization history and plant inulin production.</title>
        <authorList>
            <person name="Fan W."/>
            <person name="Wang S."/>
            <person name="Wang H."/>
            <person name="Wang A."/>
            <person name="Jiang F."/>
            <person name="Liu H."/>
            <person name="Zhao H."/>
            <person name="Xu D."/>
            <person name="Zhang Y."/>
        </authorList>
    </citation>
    <scope>NUCLEOTIDE SEQUENCE [LARGE SCALE GENOMIC DNA]</scope>
    <source>
        <strain evidence="2">cv. Yunnan</strain>
        <tissue evidence="1">Leaves</tissue>
    </source>
</reference>
<protein>
    <submittedName>
        <fullName evidence="1">Uncharacterized protein</fullName>
    </submittedName>
</protein>
<dbReference type="Proteomes" id="UP001056120">
    <property type="component" value="Linkage Group LG08"/>
</dbReference>
<reference evidence="2" key="1">
    <citation type="journal article" date="2022" name="Mol. Ecol. Resour.">
        <title>The genomes of chicory, endive, great burdock and yacon provide insights into Asteraceae palaeo-polyploidization history and plant inulin production.</title>
        <authorList>
            <person name="Fan W."/>
            <person name="Wang S."/>
            <person name="Wang H."/>
            <person name="Wang A."/>
            <person name="Jiang F."/>
            <person name="Liu H."/>
            <person name="Zhao H."/>
            <person name="Xu D."/>
            <person name="Zhang Y."/>
        </authorList>
    </citation>
    <scope>NUCLEOTIDE SEQUENCE [LARGE SCALE GENOMIC DNA]</scope>
    <source>
        <strain evidence="2">cv. Yunnan</strain>
    </source>
</reference>
<keyword evidence="2" id="KW-1185">Reference proteome</keyword>
<gene>
    <name evidence="1" type="ORF">L1987_22185</name>
</gene>
<sequence>MGDRLHCIHNNMEFPDPELTAAAISNVSKVAFELVGRMSRLAGDKLVDSENSVVIRSNWVSSMVVLMF</sequence>
<evidence type="ECO:0000313" key="1">
    <source>
        <dbReference type="EMBL" id="KAI3806286.1"/>
    </source>
</evidence>
<name>A0ACB9IES4_9ASTR</name>
<comment type="caution">
    <text evidence="1">The sequence shown here is derived from an EMBL/GenBank/DDBJ whole genome shotgun (WGS) entry which is preliminary data.</text>
</comment>
<organism evidence="1 2">
    <name type="scientific">Smallanthus sonchifolius</name>
    <dbReference type="NCBI Taxonomy" id="185202"/>
    <lineage>
        <taxon>Eukaryota</taxon>
        <taxon>Viridiplantae</taxon>
        <taxon>Streptophyta</taxon>
        <taxon>Embryophyta</taxon>
        <taxon>Tracheophyta</taxon>
        <taxon>Spermatophyta</taxon>
        <taxon>Magnoliopsida</taxon>
        <taxon>eudicotyledons</taxon>
        <taxon>Gunneridae</taxon>
        <taxon>Pentapetalae</taxon>
        <taxon>asterids</taxon>
        <taxon>campanulids</taxon>
        <taxon>Asterales</taxon>
        <taxon>Asteraceae</taxon>
        <taxon>Asteroideae</taxon>
        <taxon>Heliantheae alliance</taxon>
        <taxon>Millerieae</taxon>
        <taxon>Smallanthus</taxon>
    </lineage>
</organism>
<evidence type="ECO:0000313" key="2">
    <source>
        <dbReference type="Proteomes" id="UP001056120"/>
    </source>
</evidence>
<accession>A0ACB9IES4</accession>
<proteinExistence type="predicted"/>
<dbReference type="EMBL" id="CM042025">
    <property type="protein sequence ID" value="KAI3806286.1"/>
    <property type="molecule type" value="Genomic_DNA"/>
</dbReference>